<dbReference type="EMBL" id="CP113524">
    <property type="protein sequence ID" value="WAJ23594.1"/>
    <property type="molecule type" value="Genomic_DNA"/>
</dbReference>
<proteinExistence type="inferred from homology"/>
<dbReference type="Pfam" id="PF01541">
    <property type="entry name" value="GIY-YIG"/>
    <property type="match status" value="1"/>
</dbReference>
<dbReference type="InterPro" id="IPR035901">
    <property type="entry name" value="GIY-YIG_endonuc_sf"/>
</dbReference>
<dbReference type="PANTHER" id="PTHR34477">
    <property type="entry name" value="UPF0213 PROTEIN YHBQ"/>
    <property type="match status" value="1"/>
</dbReference>
<comment type="similarity">
    <text evidence="1">Belongs to the UPF0213 family.</text>
</comment>
<dbReference type="SMART" id="SM00465">
    <property type="entry name" value="GIYc"/>
    <property type="match status" value="1"/>
</dbReference>
<accession>A0ABY7ACK6</accession>
<dbReference type="Proteomes" id="UP001163115">
    <property type="component" value="Chromosome"/>
</dbReference>
<organism evidence="3 4">
    <name type="scientific">Lacrimispora xylanolytica</name>
    <dbReference type="NCBI Taxonomy" id="29375"/>
    <lineage>
        <taxon>Bacteria</taxon>
        <taxon>Bacillati</taxon>
        <taxon>Bacillota</taxon>
        <taxon>Clostridia</taxon>
        <taxon>Lachnospirales</taxon>
        <taxon>Lachnospiraceae</taxon>
        <taxon>Lacrimispora</taxon>
    </lineage>
</organism>
<evidence type="ECO:0000256" key="1">
    <source>
        <dbReference type="ARBA" id="ARBA00007435"/>
    </source>
</evidence>
<dbReference type="InterPro" id="IPR050190">
    <property type="entry name" value="UPF0213_domain"/>
</dbReference>
<dbReference type="Gene3D" id="3.40.1440.10">
    <property type="entry name" value="GIY-YIG endonuclease"/>
    <property type="match status" value="1"/>
</dbReference>
<protein>
    <submittedName>
        <fullName evidence="3">GIY-YIG nuclease family protein</fullName>
    </submittedName>
</protein>
<dbReference type="CDD" id="cd10456">
    <property type="entry name" value="GIY-YIG_UPF0213"/>
    <property type="match status" value="1"/>
</dbReference>
<evidence type="ECO:0000259" key="2">
    <source>
        <dbReference type="PROSITE" id="PS50164"/>
    </source>
</evidence>
<evidence type="ECO:0000313" key="4">
    <source>
        <dbReference type="Proteomes" id="UP001163115"/>
    </source>
</evidence>
<evidence type="ECO:0000313" key="3">
    <source>
        <dbReference type="EMBL" id="WAJ23594.1"/>
    </source>
</evidence>
<dbReference type="InterPro" id="IPR000305">
    <property type="entry name" value="GIY-YIG_endonuc"/>
</dbReference>
<sequence>MNYTYILQCADNTLYCGWTNHLEKRLKAHNEGKGAKYTKARRPVLLAYYEEFESKTEAMKREAAIKKMSRKDKLKLVMEAQKEDRQIPGET</sequence>
<gene>
    <name evidence="3" type="ORF">OW255_18860</name>
</gene>
<dbReference type="RefSeq" id="WP_024838243.1">
    <property type="nucleotide sequence ID" value="NZ_CP113524.1"/>
</dbReference>
<dbReference type="PANTHER" id="PTHR34477:SF1">
    <property type="entry name" value="UPF0213 PROTEIN YHBQ"/>
    <property type="match status" value="1"/>
</dbReference>
<feature type="domain" description="GIY-YIG" evidence="2">
    <location>
        <begin position="1"/>
        <end position="75"/>
    </location>
</feature>
<dbReference type="SUPFAM" id="SSF82771">
    <property type="entry name" value="GIY-YIG endonuclease"/>
    <property type="match status" value="1"/>
</dbReference>
<name>A0ABY7ACK6_9FIRM</name>
<keyword evidence="4" id="KW-1185">Reference proteome</keyword>
<dbReference type="PROSITE" id="PS50164">
    <property type="entry name" value="GIY_YIG"/>
    <property type="match status" value="1"/>
</dbReference>
<reference evidence="3" key="1">
    <citation type="submission" date="2022-11" db="EMBL/GenBank/DDBJ databases">
        <title>Lacrimispora xylanolytica sy1, complete genome.</title>
        <authorList>
            <person name="Choi S."/>
        </authorList>
    </citation>
    <scope>NUCLEOTIDE SEQUENCE</scope>
    <source>
        <strain evidence="3">Sy1</strain>
    </source>
</reference>